<feature type="transmembrane region" description="Helical" evidence="1">
    <location>
        <begin position="46"/>
        <end position="67"/>
    </location>
</feature>
<evidence type="ECO:0000313" key="2">
    <source>
        <dbReference type="EMBL" id="MDN4487669.1"/>
    </source>
</evidence>
<dbReference type="Proteomes" id="UP001172737">
    <property type="component" value="Unassembled WGS sequence"/>
</dbReference>
<organism evidence="2 3">
    <name type="scientific">Demequina lignilytica</name>
    <dbReference type="NCBI Taxonomy" id="3051663"/>
    <lineage>
        <taxon>Bacteria</taxon>
        <taxon>Bacillati</taxon>
        <taxon>Actinomycetota</taxon>
        <taxon>Actinomycetes</taxon>
        <taxon>Micrococcales</taxon>
        <taxon>Demequinaceae</taxon>
        <taxon>Demequina</taxon>
    </lineage>
</organism>
<name>A0AAW7M0F3_9MICO</name>
<dbReference type="EMBL" id="JAUHPX010000003">
    <property type="protein sequence ID" value="MDN4487669.1"/>
    <property type="molecule type" value="Genomic_DNA"/>
</dbReference>
<feature type="transmembrane region" description="Helical" evidence="1">
    <location>
        <begin position="7"/>
        <end position="26"/>
    </location>
</feature>
<proteinExistence type="predicted"/>
<reference evidence="2" key="1">
    <citation type="submission" date="2023-06" db="EMBL/GenBank/DDBJ databases">
        <title>Sysu t00039.</title>
        <authorList>
            <person name="Gao L."/>
            <person name="Fang B.-Z."/>
            <person name="Li W.-J."/>
        </authorList>
    </citation>
    <scope>NUCLEOTIDE SEQUENCE</scope>
    <source>
        <strain evidence="2">SYSU T00039</strain>
    </source>
</reference>
<gene>
    <name evidence="2" type="ORF">QQX10_05740</name>
</gene>
<evidence type="ECO:0008006" key="4">
    <source>
        <dbReference type="Google" id="ProtNLM"/>
    </source>
</evidence>
<evidence type="ECO:0000256" key="1">
    <source>
        <dbReference type="SAM" id="Phobius"/>
    </source>
</evidence>
<accession>A0AAW7M0F3</accession>
<dbReference type="AlphaFoldDB" id="A0AAW7M0F3"/>
<keyword evidence="1" id="KW-0472">Membrane</keyword>
<sequence>METVYEAIGWIGSILIVWSLMQARVLRFRWMNFAGSVIATAYNAYFGIWPFVAMNAAIVIINSYWLLRLYRERHDPGVYKVIPLDAEDPFLLHFLEVHAKDIASQRPDFAARAMNRDGRRVTYLVTRGDEAVGVVALRDEGAGVGLVELDWVKARFRDFTPGEFVYHRDDALKEAGFRRVEIETRPELDREYLRKVGFRTDRTRWVMDLAA</sequence>
<keyword evidence="1" id="KW-0812">Transmembrane</keyword>
<protein>
    <recommendedName>
        <fullName evidence="4">Inner membrane protein</fullName>
    </recommendedName>
</protein>
<dbReference type="SUPFAM" id="SSF55729">
    <property type="entry name" value="Acyl-CoA N-acyltransferases (Nat)"/>
    <property type="match status" value="1"/>
</dbReference>
<evidence type="ECO:0000313" key="3">
    <source>
        <dbReference type="Proteomes" id="UP001172737"/>
    </source>
</evidence>
<keyword evidence="1" id="KW-1133">Transmembrane helix</keyword>
<keyword evidence="3" id="KW-1185">Reference proteome</keyword>
<dbReference type="InterPro" id="IPR016181">
    <property type="entry name" value="Acyl_CoA_acyltransferase"/>
</dbReference>
<dbReference type="RefSeq" id="WP_301119006.1">
    <property type="nucleotide sequence ID" value="NZ_JAUHPX010000003.1"/>
</dbReference>
<comment type="caution">
    <text evidence="2">The sequence shown here is derived from an EMBL/GenBank/DDBJ whole genome shotgun (WGS) entry which is preliminary data.</text>
</comment>